<name>A0ABD0XRX4_UMBPY</name>
<feature type="compositionally biased region" description="Low complexity" evidence="1">
    <location>
        <begin position="78"/>
        <end position="91"/>
    </location>
</feature>
<evidence type="ECO:0000313" key="3">
    <source>
        <dbReference type="Proteomes" id="UP001557470"/>
    </source>
</evidence>
<gene>
    <name evidence="2" type="ORF">UPYG_G00042070</name>
</gene>
<feature type="compositionally biased region" description="Basic and acidic residues" evidence="1">
    <location>
        <begin position="218"/>
        <end position="233"/>
    </location>
</feature>
<proteinExistence type="predicted"/>
<dbReference type="EMBL" id="JAGEUA010000001">
    <property type="protein sequence ID" value="KAL1023534.1"/>
    <property type="molecule type" value="Genomic_DNA"/>
</dbReference>
<feature type="compositionally biased region" description="Polar residues" evidence="1">
    <location>
        <begin position="241"/>
        <end position="256"/>
    </location>
</feature>
<protein>
    <submittedName>
        <fullName evidence="2">Uncharacterized protein</fullName>
    </submittedName>
</protein>
<dbReference type="AlphaFoldDB" id="A0ABD0XRX4"/>
<comment type="caution">
    <text evidence="2">The sequence shown here is derived from an EMBL/GenBank/DDBJ whole genome shotgun (WGS) entry which is preliminary data.</text>
</comment>
<organism evidence="2 3">
    <name type="scientific">Umbra pygmaea</name>
    <name type="common">Eastern mudminnow</name>
    <dbReference type="NCBI Taxonomy" id="75934"/>
    <lineage>
        <taxon>Eukaryota</taxon>
        <taxon>Metazoa</taxon>
        <taxon>Chordata</taxon>
        <taxon>Craniata</taxon>
        <taxon>Vertebrata</taxon>
        <taxon>Euteleostomi</taxon>
        <taxon>Actinopterygii</taxon>
        <taxon>Neopterygii</taxon>
        <taxon>Teleostei</taxon>
        <taxon>Protacanthopterygii</taxon>
        <taxon>Esociformes</taxon>
        <taxon>Umbridae</taxon>
        <taxon>Umbra</taxon>
    </lineage>
</organism>
<evidence type="ECO:0000256" key="1">
    <source>
        <dbReference type="SAM" id="MobiDB-lite"/>
    </source>
</evidence>
<evidence type="ECO:0000313" key="2">
    <source>
        <dbReference type="EMBL" id="KAL1023534.1"/>
    </source>
</evidence>
<feature type="region of interest" description="Disordered" evidence="1">
    <location>
        <begin position="73"/>
        <end position="113"/>
    </location>
</feature>
<keyword evidence="3" id="KW-1185">Reference proteome</keyword>
<reference evidence="2 3" key="1">
    <citation type="submission" date="2024-06" db="EMBL/GenBank/DDBJ databases">
        <authorList>
            <person name="Pan Q."/>
            <person name="Wen M."/>
            <person name="Jouanno E."/>
            <person name="Zahm M."/>
            <person name="Klopp C."/>
            <person name="Cabau C."/>
            <person name="Louis A."/>
            <person name="Berthelot C."/>
            <person name="Parey E."/>
            <person name="Roest Crollius H."/>
            <person name="Montfort J."/>
            <person name="Robinson-Rechavi M."/>
            <person name="Bouchez O."/>
            <person name="Lampietro C."/>
            <person name="Lopez Roques C."/>
            <person name="Donnadieu C."/>
            <person name="Postlethwait J."/>
            <person name="Bobe J."/>
            <person name="Verreycken H."/>
            <person name="Guiguen Y."/>
        </authorList>
    </citation>
    <scope>NUCLEOTIDE SEQUENCE [LARGE SCALE GENOMIC DNA]</scope>
    <source>
        <strain evidence="2">Up_M1</strain>
        <tissue evidence="2">Testis</tissue>
    </source>
</reference>
<sequence length="279" mass="30306">MWIQVIALISHNEGQYLHAFKHAHSDSTDVLHVAMTASTGVNGTQDKTSTTGAGPLNGTTNTAYQLIHDGERYTSSPTQSTKITTAKQTKQTPPPPGRPCLQRPEGPHPHKALRPFKPKLIHLIRCITRRLDQDSSAPQLLLGVRDRVRGGVRSLEERLGLSLWPGKRAGDEGGEDEEDDDEVKSVDGRVSVEGVKAGRSSVDDKGDSSSDYSSLEGVDLRERAKNLEEVKMEDGEEKQEVATSNGRKQSDTSGDSAETDEEQKGVTSGEVELSDLTIL</sequence>
<feature type="compositionally biased region" description="Acidic residues" evidence="1">
    <location>
        <begin position="172"/>
        <end position="182"/>
    </location>
</feature>
<accession>A0ABD0XRX4</accession>
<feature type="region of interest" description="Disordered" evidence="1">
    <location>
        <begin position="164"/>
        <end position="279"/>
    </location>
</feature>
<dbReference type="Proteomes" id="UP001557470">
    <property type="component" value="Unassembled WGS sequence"/>
</dbReference>